<keyword evidence="3" id="KW-1133">Transmembrane helix</keyword>
<gene>
    <name evidence="5" type="ORF">KUL25_11495</name>
</gene>
<evidence type="ECO:0000256" key="2">
    <source>
        <dbReference type="ARBA" id="ARBA00023169"/>
    </source>
</evidence>
<dbReference type="InterPro" id="IPR003362">
    <property type="entry name" value="Bact_transf"/>
</dbReference>
<dbReference type="Proteomes" id="UP000693972">
    <property type="component" value="Unassembled WGS sequence"/>
</dbReference>
<evidence type="ECO:0000259" key="4">
    <source>
        <dbReference type="Pfam" id="PF02397"/>
    </source>
</evidence>
<keyword evidence="5" id="KW-0808">Transferase</keyword>
<protein>
    <submittedName>
        <fullName evidence="5">Sugar transferase</fullName>
    </submittedName>
</protein>
<dbReference type="PANTHER" id="PTHR30576:SF0">
    <property type="entry name" value="UNDECAPRENYL-PHOSPHATE N-ACETYLGALACTOSAMINYL 1-PHOSPHATE TRANSFERASE-RELATED"/>
    <property type="match status" value="1"/>
</dbReference>
<comment type="similarity">
    <text evidence="1">Belongs to the bacterial sugar transferase family.</text>
</comment>
<dbReference type="EMBL" id="CP078073">
    <property type="protein sequence ID" value="QXL90028.1"/>
    <property type="molecule type" value="Genomic_DNA"/>
</dbReference>
<dbReference type="AlphaFoldDB" id="A0A975TYW4"/>
<dbReference type="GO" id="GO:0000271">
    <property type="term" value="P:polysaccharide biosynthetic process"/>
    <property type="evidence" value="ECO:0007669"/>
    <property type="project" value="UniProtKB-KW"/>
</dbReference>
<keyword evidence="3" id="KW-0472">Membrane</keyword>
<evidence type="ECO:0000313" key="6">
    <source>
        <dbReference type="Proteomes" id="UP000693972"/>
    </source>
</evidence>
<keyword evidence="6" id="KW-1185">Reference proteome</keyword>
<name>A0A975TYW4_9RHOB</name>
<sequence>MQHAAEVGGSQGYWRLRSVVDIAGALLLLPTVACLALILMVLNPMFNPGPLLYRQRRMGKGCTPFLAIKFRTMTCGVQERGANDPVEVDRITPLGGILRRMGLDELPQAINVLRREMSLIGPRPDCVHHAEEFLAAIPEYRRRFAIRPGMSGLSQIKLGYAVGLEATRAKALTDIDYIDRAGLALDLWIAWRTLVTVATGRGD</sequence>
<keyword evidence="3" id="KW-0812">Transmembrane</keyword>
<dbReference type="GO" id="GO:0016780">
    <property type="term" value="F:phosphotransferase activity, for other substituted phosphate groups"/>
    <property type="evidence" value="ECO:0007669"/>
    <property type="project" value="TreeGrafter"/>
</dbReference>
<dbReference type="EMBL" id="JAIMBW010000001">
    <property type="protein sequence ID" value="MBY4893388.1"/>
    <property type="molecule type" value="Genomic_DNA"/>
</dbReference>
<evidence type="ECO:0000256" key="3">
    <source>
        <dbReference type="SAM" id="Phobius"/>
    </source>
</evidence>
<proteinExistence type="inferred from homology"/>
<organism evidence="5">
    <name type="scientific">Gymnodinialimonas phycosphaerae</name>
    <dbReference type="NCBI Taxonomy" id="2841589"/>
    <lineage>
        <taxon>Bacteria</taxon>
        <taxon>Pseudomonadati</taxon>
        <taxon>Pseudomonadota</taxon>
        <taxon>Alphaproteobacteria</taxon>
        <taxon>Rhodobacterales</taxon>
        <taxon>Paracoccaceae</taxon>
        <taxon>Gymnodinialimonas</taxon>
    </lineage>
</organism>
<dbReference type="Pfam" id="PF02397">
    <property type="entry name" value="Bac_transf"/>
    <property type="match status" value="1"/>
</dbReference>
<feature type="domain" description="Bacterial sugar transferase" evidence="4">
    <location>
        <begin position="18"/>
        <end position="197"/>
    </location>
</feature>
<feature type="transmembrane region" description="Helical" evidence="3">
    <location>
        <begin position="22"/>
        <end position="46"/>
    </location>
</feature>
<evidence type="ECO:0000256" key="1">
    <source>
        <dbReference type="ARBA" id="ARBA00006464"/>
    </source>
</evidence>
<accession>A0A975TYW4</accession>
<reference evidence="5 6" key="1">
    <citation type="submission" date="2021-07" db="EMBL/GenBank/DDBJ databases">
        <title>Karlodiniumbacter phycospheric gen. nov., sp. nov., a phycosphere bacterium isolated from karlodinium veneficum.</title>
        <authorList>
            <person name="Peng Y."/>
            <person name="Jiang L."/>
            <person name="Lee J."/>
        </authorList>
    </citation>
    <scope>NUCLEOTIDE SEQUENCE</scope>
    <source>
        <strain evidence="5 6">N5</strain>
    </source>
</reference>
<evidence type="ECO:0000313" key="5">
    <source>
        <dbReference type="EMBL" id="QXL90028.1"/>
    </source>
</evidence>
<dbReference type="PANTHER" id="PTHR30576">
    <property type="entry name" value="COLANIC BIOSYNTHESIS UDP-GLUCOSE LIPID CARRIER TRANSFERASE"/>
    <property type="match status" value="1"/>
</dbReference>
<keyword evidence="2" id="KW-0270">Exopolysaccharide synthesis</keyword>